<comment type="similarity">
    <text evidence="4">Belongs to the peptidase M7 family.</text>
</comment>
<comment type="catalytic activity">
    <reaction evidence="1">
        <text>Hydrolyzes proteins with a preference for Tyr or Phe in the P1' position. Has no action on amino-acid p-nitroanilides.</text>
        <dbReference type="EC" id="3.4.24.77"/>
    </reaction>
</comment>
<keyword evidence="7" id="KW-0964">Secreted</keyword>
<feature type="chain" id="PRO_5037153140" description="Extracellular small neutral protease" evidence="15">
    <location>
        <begin position="23"/>
        <end position="189"/>
    </location>
</feature>
<keyword evidence="8" id="KW-0645">Protease</keyword>
<keyword evidence="17" id="KW-1185">Reference proteome</keyword>
<keyword evidence="13" id="KW-1015">Disulfide bond</keyword>
<evidence type="ECO:0000256" key="3">
    <source>
        <dbReference type="ARBA" id="ARBA00004613"/>
    </source>
</evidence>
<dbReference type="Gene3D" id="3.40.390.10">
    <property type="entry name" value="Collagenase (Catalytic Domain)"/>
    <property type="match status" value="1"/>
</dbReference>
<comment type="cofactor">
    <cofactor evidence="2">
        <name>Zn(2+)</name>
        <dbReference type="ChEBI" id="CHEBI:29105"/>
    </cofactor>
</comment>
<keyword evidence="10 16" id="KW-0378">Hydrolase</keyword>
<dbReference type="GO" id="GO:0006508">
    <property type="term" value="P:proteolysis"/>
    <property type="evidence" value="ECO:0007669"/>
    <property type="project" value="UniProtKB-KW"/>
</dbReference>
<dbReference type="EMBL" id="JAELVF020000001">
    <property type="protein sequence ID" value="MBU7597517.1"/>
    <property type="molecule type" value="Genomic_DNA"/>
</dbReference>
<evidence type="ECO:0000256" key="5">
    <source>
        <dbReference type="ARBA" id="ARBA00012325"/>
    </source>
</evidence>
<reference evidence="16" key="1">
    <citation type="submission" date="2021-06" db="EMBL/GenBank/DDBJ databases">
        <title>Sequencing of actinobacteria type strains.</title>
        <authorList>
            <person name="Nguyen G.-S."/>
            <person name="Wentzel A."/>
        </authorList>
    </citation>
    <scope>NUCLEOTIDE SEQUENCE</scope>
    <source>
        <strain evidence="16">P38-E01</strain>
    </source>
</reference>
<feature type="signal peptide" evidence="15">
    <location>
        <begin position="1"/>
        <end position="22"/>
    </location>
</feature>
<evidence type="ECO:0000313" key="17">
    <source>
        <dbReference type="Proteomes" id="UP000694501"/>
    </source>
</evidence>
<gene>
    <name evidence="16" type="ORF">JGS22_007740</name>
</gene>
<evidence type="ECO:0000256" key="14">
    <source>
        <dbReference type="ARBA" id="ARBA00029927"/>
    </source>
</evidence>
<dbReference type="GO" id="GO:0008270">
    <property type="term" value="F:zinc ion binding"/>
    <property type="evidence" value="ECO:0007669"/>
    <property type="project" value="InterPro"/>
</dbReference>
<evidence type="ECO:0000256" key="6">
    <source>
        <dbReference type="ARBA" id="ARBA00019129"/>
    </source>
</evidence>
<evidence type="ECO:0000256" key="9">
    <source>
        <dbReference type="ARBA" id="ARBA00022723"/>
    </source>
</evidence>
<evidence type="ECO:0000256" key="13">
    <source>
        <dbReference type="ARBA" id="ARBA00023157"/>
    </source>
</evidence>
<protein>
    <recommendedName>
        <fullName evidence="6">Extracellular small neutral protease</fullName>
        <ecNumber evidence="5">3.4.24.77</ecNumber>
    </recommendedName>
    <alternativeName>
        <fullName evidence="14">Snapalysin</fullName>
    </alternativeName>
</protein>
<organism evidence="16 17">
    <name type="scientific">Streptomyces tardus</name>
    <dbReference type="NCBI Taxonomy" id="2780544"/>
    <lineage>
        <taxon>Bacteria</taxon>
        <taxon>Bacillati</taxon>
        <taxon>Actinomycetota</taxon>
        <taxon>Actinomycetes</taxon>
        <taxon>Kitasatosporales</taxon>
        <taxon>Streptomycetaceae</taxon>
        <taxon>Streptomyces</taxon>
    </lineage>
</organism>
<evidence type="ECO:0000256" key="15">
    <source>
        <dbReference type="SAM" id="SignalP"/>
    </source>
</evidence>
<evidence type="ECO:0000256" key="11">
    <source>
        <dbReference type="ARBA" id="ARBA00022833"/>
    </source>
</evidence>
<dbReference type="PRINTS" id="PR00787">
    <property type="entry name" value="NEUTRALPTASE"/>
</dbReference>
<proteinExistence type="inferred from homology"/>
<dbReference type="InterPro" id="IPR000013">
    <property type="entry name" value="Peptidase_M7"/>
</dbReference>
<dbReference type="SUPFAM" id="SSF55486">
    <property type="entry name" value="Metalloproteases ('zincins'), catalytic domain"/>
    <property type="match status" value="1"/>
</dbReference>
<evidence type="ECO:0000256" key="4">
    <source>
        <dbReference type="ARBA" id="ARBA00006571"/>
    </source>
</evidence>
<accession>A0A949N518</accession>
<dbReference type="Proteomes" id="UP000694501">
    <property type="component" value="Unassembled WGS sequence"/>
</dbReference>
<dbReference type="Pfam" id="PF02031">
    <property type="entry name" value="Peptidase_M7"/>
    <property type="match status" value="1"/>
</dbReference>
<keyword evidence="11" id="KW-0862">Zinc</keyword>
<evidence type="ECO:0000256" key="8">
    <source>
        <dbReference type="ARBA" id="ARBA00022670"/>
    </source>
</evidence>
<evidence type="ECO:0000256" key="7">
    <source>
        <dbReference type="ARBA" id="ARBA00022525"/>
    </source>
</evidence>
<dbReference type="EC" id="3.4.24.77" evidence="5"/>
<dbReference type="GO" id="GO:0005576">
    <property type="term" value="C:extracellular region"/>
    <property type="evidence" value="ECO:0007669"/>
    <property type="project" value="UniProtKB-SubCell"/>
</dbReference>
<dbReference type="AlphaFoldDB" id="A0A949N518"/>
<evidence type="ECO:0000256" key="10">
    <source>
        <dbReference type="ARBA" id="ARBA00022801"/>
    </source>
</evidence>
<dbReference type="InterPro" id="IPR024079">
    <property type="entry name" value="MetalloPept_cat_dom_sf"/>
</dbReference>
<keyword evidence="9" id="KW-0479">Metal-binding</keyword>
<keyword evidence="15" id="KW-0732">Signal</keyword>
<evidence type="ECO:0000313" key="16">
    <source>
        <dbReference type="EMBL" id="MBU7597517.1"/>
    </source>
</evidence>
<evidence type="ECO:0000256" key="2">
    <source>
        <dbReference type="ARBA" id="ARBA00001947"/>
    </source>
</evidence>
<evidence type="ECO:0000256" key="12">
    <source>
        <dbReference type="ARBA" id="ARBA00023049"/>
    </source>
</evidence>
<sequence>MRAVAVLGATTLLALAGGQAFAGVAPTDSPEKAATVVTYDASGAEEFTEAVDGGADVWNESVTGVQLEPAEAGEQANITIVADDGWPRAQTTSLGNGRIWMGRQAVEEGHDTLRIASHELGHILGLPDIKPGPCTSLMSGASAGTDCTNAYPDESEKASVEDNFGTASYFKSDADFKRIPLTVGRVHQD</sequence>
<comment type="subcellular location">
    <subcellularLocation>
        <location evidence="3">Secreted</location>
    </subcellularLocation>
</comment>
<dbReference type="GO" id="GO:0004222">
    <property type="term" value="F:metalloendopeptidase activity"/>
    <property type="evidence" value="ECO:0007669"/>
    <property type="project" value="InterPro"/>
</dbReference>
<keyword evidence="12 16" id="KW-0482">Metalloprotease</keyword>
<comment type="caution">
    <text evidence="16">The sequence shown here is derived from an EMBL/GenBank/DDBJ whole genome shotgun (WGS) entry which is preliminary data.</text>
</comment>
<evidence type="ECO:0000256" key="1">
    <source>
        <dbReference type="ARBA" id="ARBA00000612"/>
    </source>
</evidence>
<name>A0A949N518_9ACTN</name>